<dbReference type="InterPro" id="IPR059177">
    <property type="entry name" value="GH29D-like_dom"/>
</dbReference>
<dbReference type="KEGG" id="smiz:4412673_03633"/>
<dbReference type="Pfam" id="PF13290">
    <property type="entry name" value="CHB_HEX_C_1"/>
    <property type="match status" value="1"/>
</dbReference>
<keyword evidence="1" id="KW-0812">Transmembrane</keyword>
<feature type="transmembrane region" description="Helical" evidence="1">
    <location>
        <begin position="7"/>
        <end position="24"/>
    </location>
</feature>
<protein>
    <submittedName>
        <fullName evidence="5">Planctomycete cytochrome C</fullName>
    </submittedName>
</protein>
<keyword evidence="1" id="KW-0472">Membrane</keyword>
<feature type="domain" description="DUF2231" evidence="3">
    <location>
        <begin position="40"/>
        <end position="163"/>
    </location>
</feature>
<dbReference type="SUPFAM" id="SSF52047">
    <property type="entry name" value="RNI-like"/>
    <property type="match status" value="1"/>
</dbReference>
<sequence>MTIKNLHFNILIGLNSFIIFFLLFENSIQVPAYLQVVGRMHPLLLHFPIVLLVICWILYLFRSRLEKEVPALQSILHSLLFISSLLTAITVIMGLLLSKEGGFEGTTYEIHKYTGVGLSLLTLALLAFIRFNPSGRYQKVFAVGMNVSIVLLLMVGHFGASLTHGEDFIMSPIMEKKSKELDAETAIVFEDAVMPILQAKCVGCHNSSKPKGGLVLSDSSSILKGGENGKVFIAGNALTSLMIERILLDIEHEHKMPPKGKPQLSIDEVSLLRAWIQSGGKFDVPLSAFAVQDTLFQAVKSVYGFAGTETYEFAAADEAEVKKLNTPYRIINPLDAGSPALDVNFYGKDFFTDKSLSELSPIADQVVSVNLSSMPIKKADIQTLNKFKNLRTLNLNNSKITNEDLALLKDHENLKSVSLIGTGVSIDGIKSLVKLPNMRKIFVWNTALKPAELEAIRKDFPTIKIDAGFKTDDSQKLALTPPRINPNRSFFQKEISLSLSHPIVGVQLRYTLDGTHPDSSTAKIYKEPVLLKKDAMLRVKAVKDGWLPSNEINQSFYATSFSPNTIVLETKPNQQYKARKEQSFFDLESGGNNNADGKWLGFQGNDLSTTMSFDQAIALDTLALSIKQSYNEHIYPPEYVEIWGGTDSLNLKLLNKVKLDLDKVDKVRYKRMIACAIPNQKISFIRLKTKHYPKIPQGFPGDGNPPWLFVDEIILK</sequence>
<accession>A0AAJ4XEG9</accession>
<dbReference type="InterPro" id="IPR019251">
    <property type="entry name" value="DUF2231_TM"/>
</dbReference>
<evidence type="ECO:0000313" key="5">
    <source>
        <dbReference type="EMBL" id="SNV60648.1"/>
    </source>
</evidence>
<dbReference type="Pfam" id="PF07635">
    <property type="entry name" value="PSCyt1"/>
    <property type="match status" value="1"/>
</dbReference>
<dbReference type="PANTHER" id="PTHR35889">
    <property type="entry name" value="CYCLOINULO-OLIGOSACCHARIDE FRUCTANOTRANSFERASE-RELATED"/>
    <property type="match status" value="1"/>
</dbReference>
<evidence type="ECO:0000259" key="2">
    <source>
        <dbReference type="Pfam" id="PF07635"/>
    </source>
</evidence>
<dbReference type="InterPro" id="IPR011429">
    <property type="entry name" value="Cyt_c_Planctomycete-type"/>
</dbReference>
<proteinExistence type="predicted"/>
<feature type="domain" description="Cytochrome C Planctomycete-type" evidence="2">
    <location>
        <begin position="201"/>
        <end position="260"/>
    </location>
</feature>
<evidence type="ECO:0000259" key="4">
    <source>
        <dbReference type="Pfam" id="PF13290"/>
    </source>
</evidence>
<dbReference type="Gene3D" id="3.80.10.10">
    <property type="entry name" value="Ribonuclease Inhibitor"/>
    <property type="match status" value="1"/>
</dbReference>
<evidence type="ECO:0000313" key="6">
    <source>
        <dbReference type="Proteomes" id="UP000215355"/>
    </source>
</evidence>
<feature type="domain" description="GH29D-like beta-sandwich" evidence="4">
    <location>
        <begin position="490"/>
        <end position="545"/>
    </location>
</feature>
<reference evidence="5 6" key="1">
    <citation type="submission" date="2017-06" db="EMBL/GenBank/DDBJ databases">
        <authorList>
            <consortium name="Pathogen Informatics"/>
        </authorList>
    </citation>
    <scope>NUCLEOTIDE SEQUENCE [LARGE SCALE GENOMIC DNA]</scope>
    <source>
        <strain evidence="5 6">NCTC12149</strain>
    </source>
</reference>
<feature type="transmembrane region" description="Helical" evidence="1">
    <location>
        <begin position="44"/>
        <end position="62"/>
    </location>
</feature>
<name>A0AAJ4XEG9_9SPHI</name>
<dbReference type="AlphaFoldDB" id="A0AAJ4XEG9"/>
<keyword evidence="1" id="KW-1133">Transmembrane helix</keyword>
<dbReference type="RefSeq" id="WP_093099191.1">
    <property type="nucleotide sequence ID" value="NZ_FNGK01000004.1"/>
</dbReference>
<dbReference type="Pfam" id="PF09990">
    <property type="entry name" value="DUF2231"/>
    <property type="match status" value="1"/>
</dbReference>
<gene>
    <name evidence="5" type="ORF">SAMEA4412673_03633</name>
</gene>
<dbReference type="InterPro" id="IPR032675">
    <property type="entry name" value="LRR_dom_sf"/>
</dbReference>
<feature type="transmembrane region" description="Helical" evidence="1">
    <location>
        <begin position="140"/>
        <end position="160"/>
    </location>
</feature>
<feature type="transmembrane region" description="Helical" evidence="1">
    <location>
        <begin position="74"/>
        <end position="98"/>
    </location>
</feature>
<dbReference type="EMBL" id="LT906468">
    <property type="protein sequence ID" value="SNV60648.1"/>
    <property type="molecule type" value="Genomic_DNA"/>
</dbReference>
<dbReference type="PANTHER" id="PTHR35889:SF3">
    <property type="entry name" value="F-BOX DOMAIN-CONTAINING PROTEIN"/>
    <property type="match status" value="1"/>
</dbReference>
<organism evidence="5 6">
    <name type="scientific">Sphingobacterium mizutaii</name>
    <dbReference type="NCBI Taxonomy" id="1010"/>
    <lineage>
        <taxon>Bacteria</taxon>
        <taxon>Pseudomonadati</taxon>
        <taxon>Bacteroidota</taxon>
        <taxon>Sphingobacteriia</taxon>
        <taxon>Sphingobacteriales</taxon>
        <taxon>Sphingobacteriaceae</taxon>
        <taxon>Sphingobacterium</taxon>
    </lineage>
</organism>
<evidence type="ECO:0000256" key="1">
    <source>
        <dbReference type="SAM" id="Phobius"/>
    </source>
</evidence>
<dbReference type="Proteomes" id="UP000215355">
    <property type="component" value="Chromosome 1"/>
</dbReference>
<evidence type="ECO:0000259" key="3">
    <source>
        <dbReference type="Pfam" id="PF09990"/>
    </source>
</evidence>
<feature type="transmembrane region" description="Helical" evidence="1">
    <location>
        <begin position="110"/>
        <end position="128"/>
    </location>
</feature>